<dbReference type="InterPro" id="IPR027417">
    <property type="entry name" value="P-loop_NTPase"/>
</dbReference>
<comment type="catalytic activity">
    <reaction evidence="9">
        <text>cytidine(34) in elongator tRNA(Met) + acetyl-CoA + ATP + H2O = N(4)-acetylcytidine(34) in elongator tRNA(Met) + ADP + phosphate + CoA + H(+)</text>
        <dbReference type="Rhea" id="RHEA:43788"/>
        <dbReference type="Rhea" id="RHEA-COMP:10693"/>
        <dbReference type="Rhea" id="RHEA-COMP:10694"/>
        <dbReference type="ChEBI" id="CHEBI:15377"/>
        <dbReference type="ChEBI" id="CHEBI:15378"/>
        <dbReference type="ChEBI" id="CHEBI:30616"/>
        <dbReference type="ChEBI" id="CHEBI:43474"/>
        <dbReference type="ChEBI" id="CHEBI:57287"/>
        <dbReference type="ChEBI" id="CHEBI:57288"/>
        <dbReference type="ChEBI" id="CHEBI:74900"/>
        <dbReference type="ChEBI" id="CHEBI:82748"/>
        <dbReference type="ChEBI" id="CHEBI:456216"/>
        <dbReference type="EC" id="2.3.1.193"/>
    </reaction>
</comment>
<keyword evidence="1 9" id="KW-0963">Cytoplasm</keyword>
<dbReference type="Pfam" id="PF08351">
    <property type="entry name" value="TmcA_N"/>
    <property type="match status" value="1"/>
</dbReference>
<evidence type="ECO:0000256" key="8">
    <source>
        <dbReference type="ARBA" id="ARBA00023315"/>
    </source>
</evidence>
<evidence type="ECO:0000256" key="4">
    <source>
        <dbReference type="ARBA" id="ARBA00022694"/>
    </source>
</evidence>
<dbReference type="KEGG" id="mej:Q7A_2988"/>
<dbReference type="Pfam" id="PF17176">
    <property type="entry name" value="tRNA_bind_3"/>
    <property type="match status" value="1"/>
</dbReference>
<keyword evidence="5 9" id="KW-0547">Nucleotide-binding</keyword>
<dbReference type="SUPFAM" id="SSF52540">
    <property type="entry name" value="P-loop containing nucleoside triphosphate hydrolases"/>
    <property type="match status" value="1"/>
</dbReference>
<evidence type="ECO:0000256" key="9">
    <source>
        <dbReference type="HAMAP-Rule" id="MF_01886"/>
    </source>
</evidence>
<accession>I1XMZ4</accession>
<evidence type="ECO:0000256" key="6">
    <source>
        <dbReference type="ARBA" id="ARBA00022840"/>
    </source>
</evidence>
<dbReference type="GO" id="GO:0005737">
    <property type="term" value="C:cytoplasm"/>
    <property type="evidence" value="ECO:0007669"/>
    <property type="project" value="UniProtKB-SubCell"/>
</dbReference>
<reference evidence="11 12" key="1">
    <citation type="journal article" date="2012" name="J. Bacteriol.">
        <title>Complete genome sequences of Methylophaga sp. strain JAM1 and Methylophaga sp. strain JAM7.</title>
        <authorList>
            <person name="Villeneuve C."/>
            <person name="Martineau C."/>
            <person name="Mauffrey F."/>
            <person name="Villemur R."/>
        </authorList>
    </citation>
    <scope>NUCLEOTIDE SEQUENCE [LARGE SCALE GENOMIC DNA]</scope>
    <source>
        <strain evidence="11 12">JAM1</strain>
    </source>
</reference>
<evidence type="ECO:0000313" key="12">
    <source>
        <dbReference type="Proteomes" id="UP000009144"/>
    </source>
</evidence>
<dbReference type="InterPro" id="IPR007807">
    <property type="entry name" value="TcmA/NAT10_helicase"/>
</dbReference>
<keyword evidence="7 9" id="KW-0694">RNA-binding</keyword>
<dbReference type="GO" id="GO:0051392">
    <property type="term" value="F:tRNA cytidine N4-acetyltransferase activity"/>
    <property type="evidence" value="ECO:0007669"/>
    <property type="project" value="UniProtKB-UniRule"/>
</dbReference>
<proteinExistence type="inferred from homology"/>
<dbReference type="InterPro" id="IPR003593">
    <property type="entry name" value="AAA+_ATPase"/>
</dbReference>
<keyword evidence="12" id="KW-1185">Reference proteome</keyword>
<protein>
    <recommendedName>
        <fullName evidence="9">tRNA(Met) cytidine acetyltransferase TmcA</fullName>
        <ecNumber evidence="9">2.3.1.193</ecNumber>
    </recommendedName>
</protein>
<dbReference type="PANTHER" id="PTHR10925:SF5">
    <property type="entry name" value="RNA CYTIDINE ACETYLTRANSFERASE"/>
    <property type="match status" value="1"/>
</dbReference>
<dbReference type="GO" id="GO:1990883">
    <property type="term" value="F:18S rRNA cytidine N-acetyltransferase activity"/>
    <property type="evidence" value="ECO:0007669"/>
    <property type="project" value="TreeGrafter"/>
</dbReference>
<dbReference type="Gene3D" id="3.40.630.30">
    <property type="match status" value="1"/>
</dbReference>
<dbReference type="RefSeq" id="WP_014708124.1">
    <property type="nucleotide sequence ID" value="NC_017857.3"/>
</dbReference>
<organism evidence="11 12">
    <name type="scientific">Methylophaga nitratireducenticrescens</name>
    <dbReference type="NCBI Taxonomy" id="754476"/>
    <lineage>
        <taxon>Bacteria</taxon>
        <taxon>Pseudomonadati</taxon>
        <taxon>Pseudomonadota</taxon>
        <taxon>Gammaproteobacteria</taxon>
        <taxon>Thiotrichales</taxon>
        <taxon>Piscirickettsiaceae</taxon>
        <taxon>Methylophaga</taxon>
    </lineage>
</organism>
<dbReference type="GO" id="GO:0002101">
    <property type="term" value="P:tRNA wobble cytosine modification"/>
    <property type="evidence" value="ECO:0007669"/>
    <property type="project" value="UniProtKB-UniRule"/>
</dbReference>
<evidence type="ECO:0000313" key="11">
    <source>
        <dbReference type="EMBL" id="AFI85763.1"/>
    </source>
</evidence>
<feature type="binding site" evidence="9">
    <location>
        <begin position="457"/>
        <end position="459"/>
    </location>
    <ligand>
        <name>acetyl-CoA</name>
        <dbReference type="ChEBI" id="CHEBI:57288"/>
    </ligand>
</feature>
<dbReference type="Gene3D" id="3.40.50.300">
    <property type="entry name" value="P-loop containing nucleotide triphosphate hydrolases"/>
    <property type="match status" value="1"/>
</dbReference>
<comment type="subcellular location">
    <subcellularLocation>
        <location evidence="9">Cytoplasm</location>
    </subcellularLocation>
</comment>
<dbReference type="eggNOG" id="COG1444">
    <property type="taxonomic scope" value="Bacteria"/>
</dbReference>
<feature type="binding site" evidence="9">
    <location>
        <position position="310"/>
    </location>
    <ligand>
        <name>ATP</name>
        <dbReference type="ChEBI" id="CHEBI:30616"/>
    </ligand>
</feature>
<dbReference type="GO" id="GO:0005524">
    <property type="term" value="F:ATP binding"/>
    <property type="evidence" value="ECO:0007669"/>
    <property type="project" value="UniProtKB-UniRule"/>
</dbReference>
<dbReference type="GO" id="GO:0000049">
    <property type="term" value="F:tRNA binding"/>
    <property type="evidence" value="ECO:0007669"/>
    <property type="project" value="UniProtKB-UniRule"/>
</dbReference>
<evidence type="ECO:0000256" key="2">
    <source>
        <dbReference type="ARBA" id="ARBA00022555"/>
    </source>
</evidence>
<name>I1XMZ4_METNJ</name>
<reference evidence="11 12" key="2">
    <citation type="journal article" date="2013" name="Int. J. Syst. Evol. Microbiol.">
        <title>Methylophaga nitratireducenticrescens sp. nov. and Methylophaga frappieri sp. nov., isolated from the biofilm of the methanol-fed denitrification system treating the seawater at the Montreal Biodome.</title>
        <authorList>
            <person name="Villeneuve C."/>
            <person name="Martineau C."/>
            <person name="Mauffrey F."/>
            <person name="Villemur R."/>
        </authorList>
    </citation>
    <scope>NUCLEOTIDE SEQUENCE [LARGE SCALE GENOMIC DNA]</scope>
    <source>
        <strain evidence="11 12">JAM1</strain>
    </source>
</reference>
<dbReference type="InterPro" id="IPR016181">
    <property type="entry name" value="Acyl_CoA_acyltransferase"/>
</dbReference>
<keyword evidence="2 9" id="KW-0820">tRNA-binding</keyword>
<evidence type="ECO:0000256" key="7">
    <source>
        <dbReference type="ARBA" id="ARBA00022884"/>
    </source>
</evidence>
<dbReference type="AlphaFoldDB" id="I1XMZ4"/>
<dbReference type="Gene3D" id="1.20.120.890">
    <property type="entry name" value="tRNA(Met) cytidine acetyltransferase, tail domain"/>
    <property type="match status" value="1"/>
</dbReference>
<comment type="function">
    <text evidence="9">Catalyzes the formation of N(4)-acetylcytidine (ac(4)C) at the wobble position of tRNA(Met), by using acetyl-CoA as an acetyl donor and ATP (or GTP).</text>
</comment>
<dbReference type="HAMAP" id="MF_01886">
    <property type="entry name" value="tRNA_acetyltr_TmcA"/>
    <property type="match status" value="1"/>
</dbReference>
<dbReference type="HOGENOM" id="CLU_004652_1_0_6"/>
<dbReference type="InterPro" id="IPR013562">
    <property type="entry name" value="TmcA/NAT10_N"/>
</dbReference>
<dbReference type="GO" id="GO:1904812">
    <property type="term" value="P:rRNA acetylation involved in maturation of SSU-rRNA"/>
    <property type="evidence" value="ECO:0007669"/>
    <property type="project" value="TreeGrafter"/>
</dbReference>
<keyword evidence="3 9" id="KW-0808">Transferase</keyword>
<evidence type="ECO:0000256" key="3">
    <source>
        <dbReference type="ARBA" id="ARBA00022679"/>
    </source>
</evidence>
<dbReference type="InterPro" id="IPR038321">
    <property type="entry name" value="TmcA_C_sf"/>
</dbReference>
<comment type="similarity">
    <text evidence="9">Belongs to the TmcA family.</text>
</comment>
<dbReference type="InterPro" id="IPR024914">
    <property type="entry name" value="tRNA_acetyltr_TmcA"/>
</dbReference>
<dbReference type="STRING" id="754476.Q7A_2988"/>
<dbReference type="Pfam" id="PF05127">
    <property type="entry name" value="NAT10_TcmA_helicase"/>
    <property type="match status" value="1"/>
</dbReference>
<sequence length="666" mass="74818">MLIKEEIELGYQTAEALLAFWQPDSHIWLTDASQASADKKIQKQARQFLGQEFDVVVFDATLEFNADSFAAIIGTIRAGGMLLMLLPEKSPYSNWYQRFEQVMAHYQVDFAEFHQWLPGNILPGDFRPEQTPDKAFQLTPDQQNALSLIHKTAFGHRRRPLLINSDRGRGKTALLGIAAAELIRQGKQKILVTAPSYASVETLFKHAASELKNAQLGHGQLFSDGCEIQFVAPDALLENELEADVLLVDEAAALTLPMLKLMLQRYPRIIFATTLHGYEGSGRGFKLQFQQVLDQQTPDWRQVELTQPVRWNLGDVLEQFSFELCLLDAEPVAEQLIVDLGIEKLQVKKLTAAELLKDEALLRQCFGLMVTAHYRTRPSDLQMLLDRDDMWLLGVFNQQQLVASVWLVAEGPINPRLAAAVFAGERRLNGHLLPQTLLAHSGISIAGEYHYQRIVRIAVHPALQNRGIGQYLVNALVSHLPENTDILGCSFAASKALVCFWQNSDYRLMRVGAHSDHISGRHAVILAKPISSAGQQLVEQTQQRLIQQWPDLLNSQLSHLEAGLIPLLTQLLPEAELPITAADEEEITAFAFQKRHYDACQIAIRKFVLNCVAQQRFLSLPSLLQSICLIFVLQQQPIAIVCRQLNLKGKQDLLGQLREAIRILLL</sequence>
<keyword evidence="4 9" id="KW-0819">tRNA processing</keyword>
<dbReference type="InterPro" id="IPR000182">
    <property type="entry name" value="GNAT_dom"/>
</dbReference>
<keyword evidence="8 9" id="KW-0012">Acyltransferase</keyword>
<comment type="caution">
    <text evidence="9">Lacks conserved residue(s) required for the propagation of feature annotation.</text>
</comment>
<dbReference type="PANTHER" id="PTHR10925">
    <property type="entry name" value="N-ACETYLTRANSFERASE 10"/>
    <property type="match status" value="1"/>
</dbReference>
<dbReference type="Gene3D" id="3.40.50.11040">
    <property type="match status" value="1"/>
</dbReference>
<feature type="binding site" evidence="9">
    <location>
        <position position="142"/>
    </location>
    <ligand>
        <name>ATP</name>
        <dbReference type="ChEBI" id="CHEBI:30616"/>
    </ligand>
</feature>
<keyword evidence="6 9" id="KW-0067">ATP-binding</keyword>
<dbReference type="InterPro" id="IPR032672">
    <property type="entry name" value="TmcA/NAT10/Kre33"/>
</dbReference>
<evidence type="ECO:0000259" key="10">
    <source>
        <dbReference type="SMART" id="SM00382"/>
    </source>
</evidence>
<dbReference type="EMBL" id="CP003390">
    <property type="protein sequence ID" value="AFI85763.1"/>
    <property type="molecule type" value="Genomic_DNA"/>
</dbReference>
<feature type="domain" description="AAA+ ATPase" evidence="10">
    <location>
        <begin position="157"/>
        <end position="297"/>
    </location>
</feature>
<dbReference type="Proteomes" id="UP000009144">
    <property type="component" value="Chromosome"/>
</dbReference>
<dbReference type="GO" id="GO:0051391">
    <property type="term" value="P:tRNA acetylation"/>
    <property type="evidence" value="ECO:0007669"/>
    <property type="project" value="UniProtKB-UniRule"/>
</dbReference>
<dbReference type="PATRIC" id="fig|754476.3.peg.2934"/>
<evidence type="ECO:0000256" key="5">
    <source>
        <dbReference type="ARBA" id="ARBA00022741"/>
    </source>
</evidence>
<dbReference type="SUPFAM" id="SSF55729">
    <property type="entry name" value="Acyl-CoA N-acyltransferases (Nat)"/>
    <property type="match status" value="1"/>
</dbReference>
<evidence type="ECO:0000256" key="1">
    <source>
        <dbReference type="ARBA" id="ARBA00022490"/>
    </source>
</evidence>
<dbReference type="Pfam" id="PF13718">
    <property type="entry name" value="GNAT_acetyltr_2"/>
    <property type="match status" value="1"/>
</dbReference>
<dbReference type="SMART" id="SM00382">
    <property type="entry name" value="AAA"/>
    <property type="match status" value="1"/>
</dbReference>
<dbReference type="EC" id="2.3.1.193" evidence="9"/>
<dbReference type="CDD" id="cd04301">
    <property type="entry name" value="NAT_SF"/>
    <property type="match status" value="1"/>
</dbReference>
<gene>
    <name evidence="9" type="primary">tmcA</name>
    <name evidence="11" type="ordered locus">Q7A_2988</name>
</gene>
<dbReference type="InterPro" id="IPR033442">
    <property type="entry name" value="TmcA_tRNA_bind"/>
</dbReference>